<dbReference type="EMBL" id="KL197718">
    <property type="protein sequence ID" value="KDQ58218.1"/>
    <property type="molecule type" value="Genomic_DNA"/>
</dbReference>
<feature type="region of interest" description="Disordered" evidence="1">
    <location>
        <begin position="1"/>
        <end position="24"/>
    </location>
</feature>
<evidence type="ECO:0000313" key="3">
    <source>
        <dbReference type="Proteomes" id="UP000027265"/>
    </source>
</evidence>
<dbReference type="AlphaFoldDB" id="A0A067PTS5"/>
<keyword evidence="3" id="KW-1185">Reference proteome</keyword>
<dbReference type="InParanoid" id="A0A067PTS5"/>
<gene>
    <name evidence="2" type="ORF">JAAARDRAFT_206890</name>
</gene>
<sequence length="462" mass="50514">MKTSALINPNPNPKDAPSPIHSTSTTSATVFTAAPHPCSRCKVSTSSPYAMCDPCRIKNRAEQQKYKDRKKEFNHVKNATVTTATAPSSSSKSLPLSSLNPLPLTSSNPVPLNPAIHPCSKCKTPTSTDFKLCDACRKKGREDSRRFHERRRLRLAAGLDRVGDDIGVKRKAGEELDNKKRKLARSTTDSNITSPRTTPSFTALTNFTSPVDSDSSEDEPPTPPTRSNEPQEYQFATELYTALNALHKSYLKSYLHYLKTLSSLPNGASNSNPTPPPTPLNFTGSFSIIKDPSIDDEARVEMTSKELRKRGLGHVPLPSHFRSQPQLTKGYTRMFACRCLVPAEQVHMDPGVEEKLKSTTDIDGEPTKGDLPKPTKGNPPQPTKGDPPQPTNHTPPPLTTNLTNRICGGTVSIRAEVDTSHSLNSGVPHCDDSEEGVVRSGVLIEGQKVVVEIRHPQLKMSM</sequence>
<name>A0A067PTS5_9AGAM</name>
<dbReference type="OrthoDB" id="3025610at2759"/>
<feature type="region of interest" description="Disordered" evidence="1">
    <location>
        <begin position="77"/>
        <end position="100"/>
    </location>
</feature>
<accession>A0A067PTS5</accession>
<protein>
    <submittedName>
        <fullName evidence="2">Uncharacterized protein</fullName>
    </submittedName>
</protein>
<reference evidence="3" key="1">
    <citation type="journal article" date="2014" name="Proc. Natl. Acad. Sci. U.S.A.">
        <title>Extensive sampling of basidiomycete genomes demonstrates inadequacy of the white-rot/brown-rot paradigm for wood decay fungi.</title>
        <authorList>
            <person name="Riley R."/>
            <person name="Salamov A.A."/>
            <person name="Brown D.W."/>
            <person name="Nagy L.G."/>
            <person name="Floudas D."/>
            <person name="Held B.W."/>
            <person name="Levasseur A."/>
            <person name="Lombard V."/>
            <person name="Morin E."/>
            <person name="Otillar R."/>
            <person name="Lindquist E.A."/>
            <person name="Sun H."/>
            <person name="LaButti K.M."/>
            <person name="Schmutz J."/>
            <person name="Jabbour D."/>
            <person name="Luo H."/>
            <person name="Baker S.E."/>
            <person name="Pisabarro A.G."/>
            <person name="Walton J.D."/>
            <person name="Blanchette R.A."/>
            <person name="Henrissat B."/>
            <person name="Martin F."/>
            <person name="Cullen D."/>
            <person name="Hibbett D.S."/>
            <person name="Grigoriev I.V."/>
        </authorList>
    </citation>
    <scope>NUCLEOTIDE SEQUENCE [LARGE SCALE GENOMIC DNA]</scope>
    <source>
        <strain evidence="3">MUCL 33604</strain>
    </source>
</reference>
<feature type="compositionally biased region" description="Basic and acidic residues" evidence="1">
    <location>
        <begin position="350"/>
        <end position="373"/>
    </location>
</feature>
<dbReference type="HOGENOM" id="CLU_591919_0_0_1"/>
<feature type="region of interest" description="Disordered" evidence="1">
    <location>
        <begin position="350"/>
        <end position="404"/>
    </location>
</feature>
<feature type="compositionally biased region" description="Polar residues" evidence="1">
    <location>
        <begin position="77"/>
        <end position="86"/>
    </location>
</feature>
<feature type="compositionally biased region" description="Polar residues" evidence="1">
    <location>
        <begin position="185"/>
        <end position="207"/>
    </location>
</feature>
<feature type="region of interest" description="Disordered" evidence="1">
    <location>
        <begin position="174"/>
        <end position="231"/>
    </location>
</feature>
<feature type="compositionally biased region" description="Low complexity" evidence="1">
    <location>
        <begin position="87"/>
        <end position="100"/>
    </location>
</feature>
<organism evidence="2 3">
    <name type="scientific">Jaapia argillacea MUCL 33604</name>
    <dbReference type="NCBI Taxonomy" id="933084"/>
    <lineage>
        <taxon>Eukaryota</taxon>
        <taxon>Fungi</taxon>
        <taxon>Dikarya</taxon>
        <taxon>Basidiomycota</taxon>
        <taxon>Agaricomycotina</taxon>
        <taxon>Agaricomycetes</taxon>
        <taxon>Agaricomycetidae</taxon>
        <taxon>Jaapiales</taxon>
        <taxon>Jaapiaceae</taxon>
        <taxon>Jaapia</taxon>
    </lineage>
</organism>
<evidence type="ECO:0000313" key="2">
    <source>
        <dbReference type="EMBL" id="KDQ58218.1"/>
    </source>
</evidence>
<feature type="compositionally biased region" description="Pro residues" evidence="1">
    <location>
        <begin position="377"/>
        <end position="398"/>
    </location>
</feature>
<proteinExistence type="predicted"/>
<evidence type="ECO:0000256" key="1">
    <source>
        <dbReference type="SAM" id="MobiDB-lite"/>
    </source>
</evidence>
<dbReference type="Proteomes" id="UP000027265">
    <property type="component" value="Unassembled WGS sequence"/>
</dbReference>